<evidence type="ECO:0000256" key="2">
    <source>
        <dbReference type="ARBA" id="ARBA00022763"/>
    </source>
</evidence>
<keyword evidence="2" id="KW-0227">DNA damage</keyword>
<dbReference type="EMBL" id="VSSQ01000218">
    <property type="protein sequence ID" value="MPL86196.1"/>
    <property type="molecule type" value="Genomic_DNA"/>
</dbReference>
<keyword evidence="6" id="KW-0067">ATP-binding</keyword>
<feature type="domain" description="Helix-hairpin-helix DNA-binding motif class 1" evidence="5">
    <location>
        <begin position="72"/>
        <end position="91"/>
    </location>
</feature>
<keyword evidence="6" id="KW-0547">Nucleotide-binding</keyword>
<dbReference type="SUPFAM" id="SSF46929">
    <property type="entry name" value="DNA helicase RuvA subunit, C-terminal domain"/>
    <property type="match status" value="1"/>
</dbReference>
<dbReference type="GO" id="GO:0006281">
    <property type="term" value="P:DNA repair"/>
    <property type="evidence" value="ECO:0007669"/>
    <property type="project" value="UniProtKB-KW"/>
</dbReference>
<keyword evidence="4" id="KW-0234">DNA repair</keyword>
<dbReference type="Gene3D" id="1.10.8.10">
    <property type="entry name" value="DNA helicase RuvA subunit, C-terminal domain"/>
    <property type="match status" value="1"/>
</dbReference>
<reference evidence="6" key="1">
    <citation type="submission" date="2019-08" db="EMBL/GenBank/DDBJ databases">
        <authorList>
            <person name="Kucharzyk K."/>
            <person name="Murdoch R.W."/>
            <person name="Higgins S."/>
            <person name="Loffler F."/>
        </authorList>
    </citation>
    <scope>NUCLEOTIDE SEQUENCE</scope>
</reference>
<dbReference type="SUPFAM" id="SSF50249">
    <property type="entry name" value="Nucleic acid-binding proteins"/>
    <property type="match status" value="1"/>
</dbReference>
<name>A0A644V4C3_9ZZZZ</name>
<dbReference type="GO" id="GO:0016787">
    <property type="term" value="F:hydrolase activity"/>
    <property type="evidence" value="ECO:0007669"/>
    <property type="project" value="UniProtKB-KW"/>
</dbReference>
<dbReference type="GO" id="GO:0005524">
    <property type="term" value="F:ATP binding"/>
    <property type="evidence" value="ECO:0007669"/>
    <property type="project" value="InterPro"/>
</dbReference>
<organism evidence="6">
    <name type="scientific">bioreactor metagenome</name>
    <dbReference type="NCBI Taxonomy" id="1076179"/>
    <lineage>
        <taxon>unclassified sequences</taxon>
        <taxon>metagenomes</taxon>
        <taxon>ecological metagenomes</taxon>
    </lineage>
</organism>
<gene>
    <name evidence="6" type="primary">ruvA_11</name>
    <name evidence="6" type="ORF">SDC9_32173</name>
</gene>
<dbReference type="HAMAP" id="MF_00031">
    <property type="entry name" value="DNA_HJ_migration_RuvA"/>
    <property type="match status" value="1"/>
</dbReference>
<keyword evidence="1" id="KW-0963">Cytoplasm</keyword>
<dbReference type="SMART" id="SM00278">
    <property type="entry name" value="HhH1"/>
    <property type="match status" value="2"/>
</dbReference>
<evidence type="ECO:0000256" key="4">
    <source>
        <dbReference type="ARBA" id="ARBA00023204"/>
    </source>
</evidence>
<proteinExistence type="inferred from homology"/>
<dbReference type="GO" id="GO:0009379">
    <property type="term" value="C:Holliday junction helicase complex"/>
    <property type="evidence" value="ECO:0007669"/>
    <property type="project" value="InterPro"/>
</dbReference>
<evidence type="ECO:0000259" key="5">
    <source>
        <dbReference type="SMART" id="SM00278"/>
    </source>
</evidence>
<dbReference type="Pfam" id="PF07499">
    <property type="entry name" value="RuvA_C"/>
    <property type="match status" value="1"/>
</dbReference>
<dbReference type="GO" id="GO:0003677">
    <property type="term" value="F:DNA binding"/>
    <property type="evidence" value="ECO:0007669"/>
    <property type="project" value="UniProtKB-KW"/>
</dbReference>
<keyword evidence="3" id="KW-0238">DNA-binding</keyword>
<evidence type="ECO:0000313" key="6">
    <source>
        <dbReference type="EMBL" id="MPL86196.1"/>
    </source>
</evidence>
<keyword evidence="6" id="KW-0347">Helicase</keyword>
<dbReference type="Gene3D" id="1.10.150.20">
    <property type="entry name" value="5' to 3' exonuclease, C-terminal subdomain"/>
    <property type="match status" value="1"/>
</dbReference>
<protein>
    <submittedName>
        <fullName evidence="6">Holliday junction ATP-dependent DNA helicase RuvA</fullName>
        <ecNumber evidence="6">3.6.4.12</ecNumber>
    </submittedName>
</protein>
<comment type="caution">
    <text evidence="6">The sequence shown here is derived from an EMBL/GenBank/DDBJ whole genome shotgun (WGS) entry which is preliminary data.</text>
</comment>
<dbReference type="CDD" id="cd14332">
    <property type="entry name" value="UBA_RuvA_C"/>
    <property type="match status" value="1"/>
</dbReference>
<keyword evidence="6" id="KW-0378">Hydrolase</keyword>
<evidence type="ECO:0000256" key="1">
    <source>
        <dbReference type="ARBA" id="ARBA00022490"/>
    </source>
</evidence>
<dbReference type="InterPro" id="IPR010994">
    <property type="entry name" value="RuvA_2-like"/>
</dbReference>
<dbReference type="InterPro" id="IPR013849">
    <property type="entry name" value="DNA_helicase_Holl-junc_RuvA_I"/>
</dbReference>
<dbReference type="GO" id="GO:0009378">
    <property type="term" value="F:four-way junction helicase activity"/>
    <property type="evidence" value="ECO:0007669"/>
    <property type="project" value="InterPro"/>
</dbReference>
<sequence>MIGFIKGNVDYLANDHCIVDNNGIGYRIFMPFGQLSLLKVGQEVKAFTYLAVRDDALLLYGFLTRDYYSLFLQLISVSGVGPKVALGMLSAAKPDEFYLAIQSRDLKFLTKLPGIGKKTAERLLLELKDKIGSTDGDDLDFVDSTGTLTGTVVDDAMAALVTLGYTNSEIIPVIKQIQNRYTMKSEEIIRQALKLMARR</sequence>
<dbReference type="AlphaFoldDB" id="A0A644V4C3"/>
<dbReference type="Gene3D" id="2.40.50.140">
    <property type="entry name" value="Nucleic acid-binding proteins"/>
    <property type="match status" value="1"/>
</dbReference>
<dbReference type="SUPFAM" id="SSF47781">
    <property type="entry name" value="RuvA domain 2-like"/>
    <property type="match status" value="1"/>
</dbReference>
<accession>A0A644V4C3</accession>
<dbReference type="Pfam" id="PF14520">
    <property type="entry name" value="HHH_5"/>
    <property type="match status" value="1"/>
</dbReference>
<dbReference type="InterPro" id="IPR012340">
    <property type="entry name" value="NA-bd_OB-fold"/>
</dbReference>
<dbReference type="GO" id="GO:0006310">
    <property type="term" value="P:DNA recombination"/>
    <property type="evidence" value="ECO:0007669"/>
    <property type="project" value="InterPro"/>
</dbReference>
<dbReference type="InterPro" id="IPR011114">
    <property type="entry name" value="RuvA_C"/>
</dbReference>
<dbReference type="InterPro" id="IPR036267">
    <property type="entry name" value="RuvA_C_sf"/>
</dbReference>
<dbReference type="NCBIfam" id="TIGR00084">
    <property type="entry name" value="ruvA"/>
    <property type="match status" value="1"/>
</dbReference>
<dbReference type="Pfam" id="PF01330">
    <property type="entry name" value="RuvA_N"/>
    <property type="match status" value="1"/>
</dbReference>
<dbReference type="InterPro" id="IPR000085">
    <property type="entry name" value="RuvA"/>
</dbReference>
<feature type="domain" description="Helix-hairpin-helix DNA-binding motif class 1" evidence="5">
    <location>
        <begin position="107"/>
        <end position="126"/>
    </location>
</feature>
<dbReference type="EC" id="3.6.4.12" evidence="6"/>
<evidence type="ECO:0000256" key="3">
    <source>
        <dbReference type="ARBA" id="ARBA00023125"/>
    </source>
</evidence>
<dbReference type="InterPro" id="IPR003583">
    <property type="entry name" value="Hlx-hairpin-Hlx_DNA-bd_motif"/>
</dbReference>